<evidence type="ECO:0000313" key="3">
    <source>
        <dbReference type="Proteomes" id="UP001054902"/>
    </source>
</evidence>
<keyword evidence="1" id="KW-1133">Transmembrane helix</keyword>
<feature type="transmembrane region" description="Helical" evidence="1">
    <location>
        <begin position="51"/>
        <end position="76"/>
    </location>
</feature>
<keyword evidence="1" id="KW-0812">Transmembrane</keyword>
<protein>
    <submittedName>
        <fullName evidence="2">Uncharacterized protein</fullName>
    </submittedName>
</protein>
<sequence length="174" mass="20286">MTEMQQVYTAVPLHEANQLEDPRVDLENGFVYDDEDRESCALSSESFASKWWRTIVTFMTCINSAALYLILQDVIYSEGLFSPSETHTVVVLISLYYIINCPGMMVIYFDYWCKYFVYDDYTVGEYASMEDDEKEGCQEKVFRSLVGCICVLQNYFFWQLVMHIYGVVILAMQT</sequence>
<keyword evidence="3" id="KW-1185">Reference proteome</keyword>
<keyword evidence="1" id="KW-0472">Membrane</keyword>
<organism evidence="2 3">
    <name type="scientific">Chaetoceros tenuissimus</name>
    <dbReference type="NCBI Taxonomy" id="426638"/>
    <lineage>
        <taxon>Eukaryota</taxon>
        <taxon>Sar</taxon>
        <taxon>Stramenopiles</taxon>
        <taxon>Ochrophyta</taxon>
        <taxon>Bacillariophyta</taxon>
        <taxon>Coscinodiscophyceae</taxon>
        <taxon>Chaetocerotophycidae</taxon>
        <taxon>Chaetocerotales</taxon>
        <taxon>Chaetocerotaceae</taxon>
        <taxon>Chaetoceros</taxon>
    </lineage>
</organism>
<feature type="transmembrane region" description="Helical" evidence="1">
    <location>
        <begin position="88"/>
        <end position="109"/>
    </location>
</feature>
<proteinExistence type="predicted"/>
<reference evidence="2 3" key="1">
    <citation type="journal article" date="2021" name="Sci. Rep.">
        <title>The genome of the diatom Chaetoceros tenuissimus carries an ancient integrated fragment of an extant virus.</title>
        <authorList>
            <person name="Hongo Y."/>
            <person name="Kimura K."/>
            <person name="Takaki Y."/>
            <person name="Yoshida Y."/>
            <person name="Baba S."/>
            <person name="Kobayashi G."/>
            <person name="Nagasaki K."/>
            <person name="Hano T."/>
            <person name="Tomaru Y."/>
        </authorList>
    </citation>
    <scope>NUCLEOTIDE SEQUENCE [LARGE SCALE GENOMIC DNA]</scope>
    <source>
        <strain evidence="2 3">NIES-3715</strain>
    </source>
</reference>
<evidence type="ECO:0000256" key="1">
    <source>
        <dbReference type="SAM" id="Phobius"/>
    </source>
</evidence>
<name>A0AAD3H2W2_9STRA</name>
<comment type="caution">
    <text evidence="2">The sequence shown here is derived from an EMBL/GenBank/DDBJ whole genome shotgun (WGS) entry which is preliminary data.</text>
</comment>
<feature type="transmembrane region" description="Helical" evidence="1">
    <location>
        <begin position="155"/>
        <end position="172"/>
    </location>
</feature>
<gene>
    <name evidence="2" type="ORF">CTEN210_04554</name>
</gene>
<accession>A0AAD3H2W2</accession>
<evidence type="ECO:0000313" key="2">
    <source>
        <dbReference type="EMBL" id="GFH48078.1"/>
    </source>
</evidence>
<dbReference type="Proteomes" id="UP001054902">
    <property type="component" value="Unassembled WGS sequence"/>
</dbReference>
<dbReference type="AlphaFoldDB" id="A0AAD3H2W2"/>
<dbReference type="EMBL" id="BLLK01000027">
    <property type="protein sequence ID" value="GFH48078.1"/>
    <property type="molecule type" value="Genomic_DNA"/>
</dbReference>